<accession>A0A6A6ZGM7</accession>
<dbReference type="EMBL" id="MU006241">
    <property type="protein sequence ID" value="KAF2820180.1"/>
    <property type="molecule type" value="Genomic_DNA"/>
</dbReference>
<sequence length="84" mass="9904">MAKSPYHHDYDDSYHQLIYVSTWLRSLGTQYGLLRNAEVDLSAATCHFDCVHDFYFFDILLVLRIIWQHPSTQCEINFVYAGRS</sequence>
<evidence type="ECO:0000313" key="1">
    <source>
        <dbReference type="EMBL" id="KAF2820180.1"/>
    </source>
</evidence>
<protein>
    <submittedName>
        <fullName evidence="1">Uncharacterized protein</fullName>
    </submittedName>
</protein>
<dbReference type="AlphaFoldDB" id="A0A6A6ZGM7"/>
<proteinExistence type="predicted"/>
<gene>
    <name evidence="1" type="ORF">CC86DRAFT_374414</name>
</gene>
<evidence type="ECO:0000313" key="2">
    <source>
        <dbReference type="Proteomes" id="UP000799424"/>
    </source>
</evidence>
<keyword evidence="2" id="KW-1185">Reference proteome</keyword>
<name>A0A6A6ZGM7_9PLEO</name>
<dbReference type="Proteomes" id="UP000799424">
    <property type="component" value="Unassembled WGS sequence"/>
</dbReference>
<organism evidence="1 2">
    <name type="scientific">Ophiobolus disseminans</name>
    <dbReference type="NCBI Taxonomy" id="1469910"/>
    <lineage>
        <taxon>Eukaryota</taxon>
        <taxon>Fungi</taxon>
        <taxon>Dikarya</taxon>
        <taxon>Ascomycota</taxon>
        <taxon>Pezizomycotina</taxon>
        <taxon>Dothideomycetes</taxon>
        <taxon>Pleosporomycetidae</taxon>
        <taxon>Pleosporales</taxon>
        <taxon>Pleosporineae</taxon>
        <taxon>Phaeosphaeriaceae</taxon>
        <taxon>Ophiobolus</taxon>
    </lineage>
</organism>
<reference evidence="1" key="1">
    <citation type="journal article" date="2020" name="Stud. Mycol.">
        <title>101 Dothideomycetes genomes: a test case for predicting lifestyles and emergence of pathogens.</title>
        <authorList>
            <person name="Haridas S."/>
            <person name="Albert R."/>
            <person name="Binder M."/>
            <person name="Bloem J."/>
            <person name="Labutti K."/>
            <person name="Salamov A."/>
            <person name="Andreopoulos B."/>
            <person name="Baker S."/>
            <person name="Barry K."/>
            <person name="Bills G."/>
            <person name="Bluhm B."/>
            <person name="Cannon C."/>
            <person name="Castanera R."/>
            <person name="Culley D."/>
            <person name="Daum C."/>
            <person name="Ezra D."/>
            <person name="Gonzalez J."/>
            <person name="Henrissat B."/>
            <person name="Kuo A."/>
            <person name="Liang C."/>
            <person name="Lipzen A."/>
            <person name="Lutzoni F."/>
            <person name="Magnuson J."/>
            <person name="Mondo S."/>
            <person name="Nolan M."/>
            <person name="Ohm R."/>
            <person name="Pangilinan J."/>
            <person name="Park H.-J."/>
            <person name="Ramirez L."/>
            <person name="Alfaro M."/>
            <person name="Sun H."/>
            <person name="Tritt A."/>
            <person name="Yoshinaga Y."/>
            <person name="Zwiers L.-H."/>
            <person name="Turgeon B."/>
            <person name="Goodwin S."/>
            <person name="Spatafora J."/>
            <person name="Crous P."/>
            <person name="Grigoriev I."/>
        </authorList>
    </citation>
    <scope>NUCLEOTIDE SEQUENCE</scope>
    <source>
        <strain evidence="1">CBS 113818</strain>
    </source>
</reference>